<dbReference type="Pfam" id="PF13523">
    <property type="entry name" value="Acetyltransf_8"/>
    <property type="match status" value="1"/>
</dbReference>
<dbReference type="STRING" id="688.A6E04_05120"/>
<dbReference type="GO" id="GO:0016881">
    <property type="term" value="F:acid-amino acid ligase activity"/>
    <property type="evidence" value="ECO:0007669"/>
    <property type="project" value="UniProtKB-ARBA"/>
</dbReference>
<name>A0A1B9P4A1_ALILO</name>
<dbReference type="SUPFAM" id="SSF55729">
    <property type="entry name" value="Acyl-CoA N-acyltransferases (Nat)"/>
    <property type="match status" value="1"/>
</dbReference>
<gene>
    <name evidence="4" type="ORF">A6E04_05120</name>
</gene>
<protein>
    <submittedName>
        <fullName evidence="4">Siderophore biosynthesis protein</fullName>
    </submittedName>
</protein>
<dbReference type="EMBL" id="MAJU01000004">
    <property type="protein sequence ID" value="OCH23289.1"/>
    <property type="molecule type" value="Genomic_DNA"/>
</dbReference>
<dbReference type="PANTHER" id="PTHR34384">
    <property type="entry name" value="L-2,3-DIAMINOPROPANOATE--CITRATE LIGASE"/>
    <property type="match status" value="1"/>
</dbReference>
<evidence type="ECO:0000259" key="2">
    <source>
        <dbReference type="Pfam" id="PF04183"/>
    </source>
</evidence>
<dbReference type="Proteomes" id="UP000093523">
    <property type="component" value="Unassembled WGS sequence"/>
</dbReference>
<sequence>MTDFTAKAQCSFTDRYAPKKDQLINISEFEFRNYNEDTDFSVINQWLSQSYSSYWGMNELTEDQRKVELKNTAHKFGLVGLKRGKILFYTELYHPAKDEIGEHYPVQEGDCGMHLIIAPVDIPEHRLSQNVITAISSLILEHLPFTRLVVEPDIQNEKVHRLNHSIGIEYSQIVPLNSKTAKLGFATKSQFLQSQGKVSSMKNSSKNPSLSLATSHLTTEYWHKANQHLIAKMITELSHEQIITPIKLDDASNAQAASWCITFNSDTGTSEYLFRARQYQLDHLFVEPQSIACTKDDKNQPLDAVSFILSCRHLLEISDALLPTYLEEITSTLYSKAYKLMHQNKTSAQLANASYQEIEAAMTEGHPVFIANNGRIGFDMLDHIEFSPESGQSLNLQWIAVLREKTSFAVIESLSYDRLIFDELGQSQLNEFNQQLSMQGLEPSHYYLMPIHPWQWREKISRIFAADIANQYVVPLGTTEDKYQAQQSIRTFFNLSSPEKCYVKTALSILNMGFMRGLSPYYMSRTPAINTFIANLIETDPYFAKKQFFVLKEVAAIGYHHSYYEQATRTDNPYKKMLSSLWRESPYAPDKHGNVLVNKQQKLLTMAALLHVDDQGKSLISALMADSPLSDHNWLKQYMDLYLQPLLHSFFAYDLVFMPHGENLILVLEDNTPIKIIMKDIGEEVAILNGEQPLPNDMNCLAVDLEDPMKLNYILLDIFDCIFRFIAPLLEQQTQVSESDFWEIVADSVKDYQQEHPQFDAKYQRYDLYCSSFARTCLNRIQLNNNQQMIDLEDREKNLRFAEDIANPLALFAKTHRII</sequence>
<dbReference type="Gene3D" id="3.40.630.30">
    <property type="match status" value="1"/>
</dbReference>
<reference evidence="4 5" key="1">
    <citation type="submission" date="2016-06" db="EMBL/GenBank/DDBJ databases">
        <authorList>
            <person name="Kjaerup R.B."/>
            <person name="Dalgaard T.S."/>
            <person name="Juul-Madsen H.R."/>
        </authorList>
    </citation>
    <scope>NUCLEOTIDE SEQUENCE [LARGE SCALE GENOMIC DNA]</scope>
    <source>
        <strain evidence="4 5">1S159</strain>
    </source>
</reference>
<accession>A0A1B9P4A1</accession>
<dbReference type="Gene3D" id="6.10.250.3370">
    <property type="match status" value="1"/>
</dbReference>
<dbReference type="PANTHER" id="PTHR34384:SF6">
    <property type="entry name" value="STAPHYLOFERRIN B SYNTHASE"/>
    <property type="match status" value="1"/>
</dbReference>
<dbReference type="GO" id="GO:0019290">
    <property type="term" value="P:siderophore biosynthetic process"/>
    <property type="evidence" value="ECO:0007669"/>
    <property type="project" value="InterPro"/>
</dbReference>
<dbReference type="RefSeq" id="WP_065609838.1">
    <property type="nucleotide sequence ID" value="NZ_CAWMPN010000004.1"/>
</dbReference>
<evidence type="ECO:0000256" key="1">
    <source>
        <dbReference type="ARBA" id="ARBA00004924"/>
    </source>
</evidence>
<dbReference type="InterPro" id="IPR022770">
    <property type="entry name" value="IucA/IucC-like_C"/>
</dbReference>
<comment type="caution">
    <text evidence="4">The sequence shown here is derived from an EMBL/GenBank/DDBJ whole genome shotgun (WGS) entry which is preliminary data.</text>
</comment>
<dbReference type="AlphaFoldDB" id="A0A1B9P4A1"/>
<dbReference type="Pfam" id="PF06276">
    <property type="entry name" value="FhuF"/>
    <property type="match status" value="1"/>
</dbReference>
<evidence type="ECO:0000259" key="3">
    <source>
        <dbReference type="Pfam" id="PF06276"/>
    </source>
</evidence>
<dbReference type="InterPro" id="IPR016181">
    <property type="entry name" value="Acyl_CoA_acyltransferase"/>
</dbReference>
<dbReference type="Gene3D" id="3.30.310.280">
    <property type="match status" value="1"/>
</dbReference>
<feature type="domain" description="Aerobactin siderophore biosynthesis IucA/IucC N-terminal" evidence="2">
    <location>
        <begin position="354"/>
        <end position="611"/>
    </location>
</feature>
<comment type="pathway">
    <text evidence="1">Siderophore biosynthesis.</text>
</comment>
<proteinExistence type="predicted"/>
<dbReference type="Gene3D" id="1.10.510.40">
    <property type="match status" value="1"/>
</dbReference>
<dbReference type="OrthoDB" id="495728at2"/>
<dbReference type="Pfam" id="PF04183">
    <property type="entry name" value="IucA_IucC"/>
    <property type="match status" value="1"/>
</dbReference>
<organism evidence="4 5">
    <name type="scientific">Aliivibrio logei</name>
    <name type="common">Vibrio logei</name>
    <dbReference type="NCBI Taxonomy" id="688"/>
    <lineage>
        <taxon>Bacteria</taxon>
        <taxon>Pseudomonadati</taxon>
        <taxon>Pseudomonadota</taxon>
        <taxon>Gammaproteobacteria</taxon>
        <taxon>Vibrionales</taxon>
        <taxon>Vibrionaceae</taxon>
        <taxon>Aliivibrio</taxon>
    </lineage>
</organism>
<evidence type="ECO:0000313" key="4">
    <source>
        <dbReference type="EMBL" id="OCH23289.1"/>
    </source>
</evidence>
<evidence type="ECO:0000313" key="5">
    <source>
        <dbReference type="Proteomes" id="UP000093523"/>
    </source>
</evidence>
<feature type="domain" description="Aerobactin siderophore biosynthesis IucA/IucC-like C-terminal" evidence="3">
    <location>
        <begin position="633"/>
        <end position="790"/>
    </location>
</feature>
<dbReference type="InterPro" id="IPR007310">
    <property type="entry name" value="Aerobactin_biosyn_IucA/IucC_N"/>
</dbReference>
<dbReference type="InterPro" id="IPR037455">
    <property type="entry name" value="LucA/IucC-like"/>
</dbReference>